<feature type="compositionally biased region" description="Basic and acidic residues" evidence="1">
    <location>
        <begin position="690"/>
        <end position="706"/>
    </location>
</feature>
<feature type="domain" description="SLS1 N-terminal" evidence="2">
    <location>
        <begin position="152"/>
        <end position="229"/>
    </location>
</feature>
<gene>
    <name evidence="4" type="ORF">AYL99_06444</name>
</gene>
<feature type="region of interest" description="Disordered" evidence="1">
    <location>
        <begin position="488"/>
        <end position="527"/>
    </location>
</feature>
<dbReference type="GeneID" id="30010612"/>
<proteinExistence type="predicted"/>
<dbReference type="Pfam" id="PF20778">
    <property type="entry name" value="SLS1_C"/>
    <property type="match status" value="1"/>
</dbReference>
<evidence type="ECO:0000256" key="1">
    <source>
        <dbReference type="SAM" id="MobiDB-lite"/>
    </source>
</evidence>
<reference evidence="4 5" key="1">
    <citation type="submission" date="2016-04" db="EMBL/GenBank/DDBJ databases">
        <title>Draft genome of Fonsecaea erecta CBS 125763.</title>
        <authorList>
            <person name="Weiss V.A."/>
            <person name="Vicente V.A."/>
            <person name="Raittz R.T."/>
            <person name="Moreno L.F."/>
            <person name="De Souza E.M."/>
            <person name="Pedrosa F.O."/>
            <person name="Steffens M.B."/>
            <person name="Faoro H."/>
            <person name="Tadra-Sfeir M.Z."/>
            <person name="Najafzadeh M.J."/>
            <person name="Felipe M.S."/>
            <person name="Teixeira M."/>
            <person name="Sun J."/>
            <person name="Xi L."/>
            <person name="Gomes R."/>
            <person name="De Azevedo C.M."/>
            <person name="Salgado C.G."/>
            <person name="Da Silva M.B."/>
            <person name="Nascimento M.F."/>
            <person name="Queiroz-Telles F."/>
            <person name="Attili D.S."/>
            <person name="Gorbushina A."/>
        </authorList>
    </citation>
    <scope>NUCLEOTIDE SEQUENCE [LARGE SCALE GENOMIC DNA]</scope>
    <source>
        <strain evidence="4 5">CBS 125763</strain>
    </source>
</reference>
<dbReference type="InterPro" id="IPR048400">
    <property type="entry name" value="SLS1_N"/>
</dbReference>
<evidence type="ECO:0000313" key="5">
    <source>
        <dbReference type="Proteomes" id="UP000078343"/>
    </source>
</evidence>
<feature type="domain" description="SLS1 C-terminal" evidence="3">
    <location>
        <begin position="417"/>
        <end position="663"/>
    </location>
</feature>
<dbReference type="AlphaFoldDB" id="A0A178ZI71"/>
<dbReference type="RefSeq" id="XP_018692513.1">
    <property type="nucleotide sequence ID" value="XM_018837953.1"/>
</dbReference>
<feature type="compositionally biased region" description="Polar residues" evidence="1">
    <location>
        <begin position="489"/>
        <end position="513"/>
    </location>
</feature>
<name>A0A178ZI71_9EURO</name>
<dbReference type="OrthoDB" id="5392646at2759"/>
<dbReference type="EMBL" id="LVYI01000005">
    <property type="protein sequence ID" value="OAP59146.1"/>
    <property type="molecule type" value="Genomic_DNA"/>
</dbReference>
<feature type="region of interest" description="Disordered" evidence="1">
    <location>
        <begin position="690"/>
        <end position="717"/>
    </location>
</feature>
<dbReference type="Proteomes" id="UP000078343">
    <property type="component" value="Unassembled WGS sequence"/>
</dbReference>
<evidence type="ECO:0000259" key="2">
    <source>
        <dbReference type="Pfam" id="PF20776"/>
    </source>
</evidence>
<evidence type="ECO:0000313" key="4">
    <source>
        <dbReference type="EMBL" id="OAP59146.1"/>
    </source>
</evidence>
<keyword evidence="5" id="KW-1185">Reference proteome</keyword>
<comment type="caution">
    <text evidence="4">The sequence shown here is derived from an EMBL/GenBank/DDBJ whole genome shotgun (WGS) entry which is preliminary data.</text>
</comment>
<dbReference type="Pfam" id="PF20776">
    <property type="entry name" value="SLS1_N"/>
    <property type="match status" value="1"/>
</dbReference>
<dbReference type="InterPro" id="IPR048401">
    <property type="entry name" value="SLS1_C"/>
</dbReference>
<organism evidence="4 5">
    <name type="scientific">Fonsecaea erecta</name>
    <dbReference type="NCBI Taxonomy" id="1367422"/>
    <lineage>
        <taxon>Eukaryota</taxon>
        <taxon>Fungi</taxon>
        <taxon>Dikarya</taxon>
        <taxon>Ascomycota</taxon>
        <taxon>Pezizomycotina</taxon>
        <taxon>Eurotiomycetes</taxon>
        <taxon>Chaetothyriomycetidae</taxon>
        <taxon>Chaetothyriales</taxon>
        <taxon>Herpotrichiellaceae</taxon>
        <taxon>Fonsecaea</taxon>
    </lineage>
</organism>
<protein>
    <submittedName>
        <fullName evidence="4">Uncharacterized protein</fullName>
    </submittedName>
</protein>
<dbReference type="STRING" id="1367422.A0A178ZI71"/>
<evidence type="ECO:0000259" key="3">
    <source>
        <dbReference type="Pfam" id="PF20778"/>
    </source>
</evidence>
<sequence length="831" mass="92915">MLARATNPVNICLRCQRNLARVNLSLPSGAESVHNRGLRRWQSVATHQLPHEEVGEVHEDDAKPSSEGIDAQLQATLPSRPNNLRRLNFRKWKPKPTAQLGVNSLGKPAEVLLLPTRDRRIPQVPKDEGKEKMLGSTLQESIASENVPLSGQKLAENIEQVRALVGKMRGQLEKHEWTTLKRHLHSGFQKQQLRKYIRLRRGNFSFPEDLEKCNKRDLIKYLVEEVWGFTTPVHDESVVSTSSQSKMALTLTEPVKFDHLLMHPSQPLKTIAEEFDVQIDVYPSQFKIRTMGSKANAQQALQRISRYAKNLGQIVIQLKGTHRAMYQSLATRNYLNSYLKSIQLKYPGLTIGMDEQCIRIVHLANQRGADQARREILLSVSMENVSEKSLVWPRMDTSASTHQPFPTPPEFPALFHQSPWLRLVSTTPGLQTSNAGTRTDIALAPVLQGLQDAFDQVSGLRNADSRQELYYDVTAKFGQALMQELPHSATGTVNDGPPSSTTLGGQGSISEGSTEARTEQPEKTYGTQRQHFVGGGAFLAQHLALMEPWVDHPRNPSQDIDKHTRAILRLELSPVPISKDLPSFEVFVTAGEAVGGQRPRLKIIRVSAIHQEKHFTVLCPHSHVDVQFTQRLKQDLVYPGSSESDTVQLLTNALRAYVGNAQGHSSSDWVFLPFVGLQVHPDLREAHKGAQRVVGKDEKQGTHREAATAGKKSSRGMAEKKQEYILRSVDVIDIDSRLFLMESFKLSRTKSSPKSTSTRTTKPTAKSFCLDHVTYTGTTATRQEIRLAERPLLCSPTLTQPDLPVFVQAALDIVKRLDRDPVKAPMAKMAL</sequence>
<accession>A0A178ZI71</accession>